<keyword evidence="2" id="KW-1185">Reference proteome</keyword>
<reference evidence="1 2" key="1">
    <citation type="journal article" date="2012" name="Science">
        <title>The Paleozoic origin of enzymatic lignin decomposition reconstructed from 31 fungal genomes.</title>
        <authorList>
            <person name="Floudas D."/>
            <person name="Binder M."/>
            <person name="Riley R."/>
            <person name="Barry K."/>
            <person name="Blanchette R.A."/>
            <person name="Henrissat B."/>
            <person name="Martinez A.T."/>
            <person name="Otillar R."/>
            <person name="Spatafora J.W."/>
            <person name="Yadav J.S."/>
            <person name="Aerts A."/>
            <person name="Benoit I."/>
            <person name="Boyd A."/>
            <person name="Carlson A."/>
            <person name="Copeland A."/>
            <person name="Coutinho P.M."/>
            <person name="de Vries R.P."/>
            <person name="Ferreira P."/>
            <person name="Findley K."/>
            <person name="Foster B."/>
            <person name="Gaskell J."/>
            <person name="Glotzer D."/>
            <person name="Gorecki P."/>
            <person name="Heitman J."/>
            <person name="Hesse C."/>
            <person name="Hori C."/>
            <person name="Igarashi K."/>
            <person name="Jurgens J.A."/>
            <person name="Kallen N."/>
            <person name="Kersten P."/>
            <person name="Kohler A."/>
            <person name="Kuees U."/>
            <person name="Kumar T.K.A."/>
            <person name="Kuo A."/>
            <person name="LaButti K."/>
            <person name="Larrondo L.F."/>
            <person name="Lindquist E."/>
            <person name="Ling A."/>
            <person name="Lombard V."/>
            <person name="Lucas S."/>
            <person name="Lundell T."/>
            <person name="Martin R."/>
            <person name="McLaughlin D.J."/>
            <person name="Morgenstern I."/>
            <person name="Morin E."/>
            <person name="Murat C."/>
            <person name="Nagy L.G."/>
            <person name="Nolan M."/>
            <person name="Ohm R.A."/>
            <person name="Patyshakuliyeva A."/>
            <person name="Rokas A."/>
            <person name="Ruiz-Duenas F.J."/>
            <person name="Sabat G."/>
            <person name="Salamov A."/>
            <person name="Samejima M."/>
            <person name="Schmutz J."/>
            <person name="Slot J.C."/>
            <person name="St John F."/>
            <person name="Stenlid J."/>
            <person name="Sun H."/>
            <person name="Sun S."/>
            <person name="Syed K."/>
            <person name="Tsang A."/>
            <person name="Wiebenga A."/>
            <person name="Young D."/>
            <person name="Pisabarro A."/>
            <person name="Eastwood D.C."/>
            <person name="Martin F."/>
            <person name="Cullen D."/>
            <person name="Grigoriev I.V."/>
            <person name="Hibbett D.S."/>
        </authorList>
    </citation>
    <scope>NUCLEOTIDE SEQUENCE</scope>
    <source>
        <strain evidence="2">FP-58527</strain>
    </source>
</reference>
<sequence length="216" mass="24973">MATNWWRVATNPSFLTDDELHAIKDAHRLVLSLTPSDPTTIPETVTFCQVIGVLHRVWCTSPLRYSYINSWINLEQVGNDAIDWNAFGQDHARNIAILKRAADIADPPPHVEFSEGVQSQPIAGQISDRVRNFLERETYVFFHTHRYFFHHRETDIYVVQVFEKRAWGIRFFIRGIINGEMRTLISVPVLAHLSLDLTTIVPSIKRARSMLEVDEY</sequence>
<dbReference type="AlphaFoldDB" id="S8FYL6"/>
<evidence type="ECO:0000313" key="1">
    <source>
        <dbReference type="EMBL" id="EPT03285.1"/>
    </source>
</evidence>
<name>S8FYL6_FOMSC</name>
<dbReference type="InParanoid" id="S8FYL6"/>
<dbReference type="HOGENOM" id="CLU_1277641_0_0_1"/>
<protein>
    <submittedName>
        <fullName evidence="1">Uncharacterized protein</fullName>
    </submittedName>
</protein>
<organism evidence="1 2">
    <name type="scientific">Fomitopsis schrenkii</name>
    <name type="common">Brown rot fungus</name>
    <dbReference type="NCBI Taxonomy" id="2126942"/>
    <lineage>
        <taxon>Eukaryota</taxon>
        <taxon>Fungi</taxon>
        <taxon>Dikarya</taxon>
        <taxon>Basidiomycota</taxon>
        <taxon>Agaricomycotina</taxon>
        <taxon>Agaricomycetes</taxon>
        <taxon>Polyporales</taxon>
        <taxon>Fomitopsis</taxon>
    </lineage>
</organism>
<dbReference type="Proteomes" id="UP000015241">
    <property type="component" value="Unassembled WGS sequence"/>
</dbReference>
<proteinExistence type="predicted"/>
<gene>
    <name evidence="1" type="ORF">FOMPIDRAFT_1047270</name>
</gene>
<accession>S8FYL6</accession>
<evidence type="ECO:0000313" key="2">
    <source>
        <dbReference type="Proteomes" id="UP000015241"/>
    </source>
</evidence>
<dbReference type="EMBL" id="KE504131">
    <property type="protein sequence ID" value="EPT03285.1"/>
    <property type="molecule type" value="Genomic_DNA"/>
</dbReference>